<dbReference type="Pfam" id="PF13960">
    <property type="entry name" value="DUF4218"/>
    <property type="match status" value="1"/>
</dbReference>
<dbReference type="EMBL" id="KK785003">
    <property type="protein sequence ID" value="KDO53980.1"/>
    <property type="molecule type" value="Genomic_DNA"/>
</dbReference>
<feature type="domain" description="DUF4218" evidence="1">
    <location>
        <begin position="4"/>
        <end position="38"/>
    </location>
</feature>
<accession>A0A067EJA1</accession>
<name>A0A067EJA1_CITSI</name>
<evidence type="ECO:0000259" key="1">
    <source>
        <dbReference type="Pfam" id="PF13960"/>
    </source>
</evidence>
<dbReference type="PANTHER" id="PTHR48258:SF3">
    <property type="entry name" value="FK506-BINDING PROTEIN 4-LIKE ISOFORM X1"/>
    <property type="match status" value="1"/>
</dbReference>
<reference evidence="2 3" key="1">
    <citation type="submission" date="2014-04" db="EMBL/GenBank/DDBJ databases">
        <authorList>
            <consortium name="International Citrus Genome Consortium"/>
            <person name="Gmitter F."/>
            <person name="Chen C."/>
            <person name="Farmerie W."/>
            <person name="Harkins T."/>
            <person name="Desany B."/>
            <person name="Mohiuddin M."/>
            <person name="Kodira C."/>
            <person name="Borodovsky M."/>
            <person name="Lomsadze A."/>
            <person name="Burns P."/>
            <person name="Jenkins J."/>
            <person name="Prochnik S."/>
            <person name="Shu S."/>
            <person name="Chapman J."/>
            <person name="Pitluck S."/>
            <person name="Schmutz J."/>
            <person name="Rokhsar D."/>
        </authorList>
    </citation>
    <scope>NUCLEOTIDE SEQUENCE</scope>
</reference>
<dbReference type="AlphaFoldDB" id="A0A067EJA1"/>
<keyword evidence="3" id="KW-1185">Reference proteome</keyword>
<protein>
    <recommendedName>
        <fullName evidence="1">DUF4218 domain-containing protein</fullName>
    </recommendedName>
</protein>
<evidence type="ECO:0000313" key="2">
    <source>
        <dbReference type="EMBL" id="KDO53980.1"/>
    </source>
</evidence>
<gene>
    <name evidence="2" type="ORF">CISIN_1g023584mg</name>
</gene>
<dbReference type="InterPro" id="IPR025452">
    <property type="entry name" value="DUF4218"/>
</dbReference>
<proteinExistence type="predicted"/>
<dbReference type="PANTHER" id="PTHR48258">
    <property type="entry name" value="DUF4218 DOMAIN-CONTAINING PROTEIN-RELATED"/>
    <property type="match status" value="1"/>
</dbReference>
<dbReference type="Proteomes" id="UP000027120">
    <property type="component" value="Unassembled WGS sequence"/>
</dbReference>
<organism evidence="2 3">
    <name type="scientific">Citrus sinensis</name>
    <name type="common">Sweet orange</name>
    <name type="synonym">Citrus aurantium var. sinensis</name>
    <dbReference type="NCBI Taxonomy" id="2711"/>
    <lineage>
        <taxon>Eukaryota</taxon>
        <taxon>Viridiplantae</taxon>
        <taxon>Streptophyta</taxon>
        <taxon>Embryophyta</taxon>
        <taxon>Tracheophyta</taxon>
        <taxon>Spermatophyta</taxon>
        <taxon>Magnoliopsida</taxon>
        <taxon>eudicotyledons</taxon>
        <taxon>Gunneridae</taxon>
        <taxon>Pentapetalae</taxon>
        <taxon>rosids</taxon>
        <taxon>malvids</taxon>
        <taxon>Sapindales</taxon>
        <taxon>Rutaceae</taxon>
        <taxon>Aurantioideae</taxon>
        <taxon>Citrus</taxon>
    </lineage>
</organism>
<sequence length="280" mass="32600">MKEYKGYIRNCRRPEGCIAECYLGEECVAFCSGYIQQRIKVNTKDLCNDYFSNGIILEGHPISRGTPIALSSDMLESAHHYVLFNTAVVEPYLEMHLKELKQSNKCLAKNPNLLWKRHVETFLTWLNQKAPPRGYYELEMYDEKEDTTCVLENMLDKNIEDYNDGVTYRRIDCEDILNIAMDGDKVEVIFNSKGQPIGEGSISLSSFLGSLVREHVPYTISDWRKLPLNLKEVLWECIKTLQKRYKLDGQWQRAYMFQEMAGLWRASKSRLVQKILKAKK</sequence>
<evidence type="ECO:0000313" key="3">
    <source>
        <dbReference type="Proteomes" id="UP000027120"/>
    </source>
</evidence>